<dbReference type="GO" id="GO:0006941">
    <property type="term" value="P:striated muscle contraction"/>
    <property type="evidence" value="ECO:0007669"/>
    <property type="project" value="TreeGrafter"/>
</dbReference>
<comment type="caution">
    <text evidence="2">The sequence shown here is derived from an EMBL/GenBank/DDBJ whole genome shotgun (WGS) entry which is preliminary data.</text>
</comment>
<dbReference type="InterPro" id="IPR015925">
    <property type="entry name" value="Ryanodine_IP3_receptor"/>
</dbReference>
<dbReference type="Proteomes" id="UP000299084">
    <property type="component" value="Unassembled WGS sequence"/>
</dbReference>
<name>A0A5N4CT85_CAMDR</name>
<dbReference type="Pfam" id="PF01365">
    <property type="entry name" value="RYDR_ITPR"/>
    <property type="match status" value="1"/>
</dbReference>
<dbReference type="EMBL" id="JWIN03000020">
    <property type="protein sequence ID" value="KAB1262045.1"/>
    <property type="molecule type" value="Genomic_DNA"/>
</dbReference>
<evidence type="ECO:0000313" key="3">
    <source>
        <dbReference type="Proteomes" id="UP000299084"/>
    </source>
</evidence>
<proteinExistence type="predicted"/>
<dbReference type="GO" id="GO:0005790">
    <property type="term" value="C:smooth endoplasmic reticulum"/>
    <property type="evidence" value="ECO:0007669"/>
    <property type="project" value="TreeGrafter"/>
</dbReference>
<protein>
    <submittedName>
        <fullName evidence="2">Ryanodine receptor 2</fullName>
    </submittedName>
</protein>
<gene>
    <name evidence="2" type="ORF">Cadr_000021639</name>
</gene>
<dbReference type="PANTHER" id="PTHR46399:SF7">
    <property type="entry name" value="RYANODINE RECEPTOR 2"/>
    <property type="match status" value="1"/>
</dbReference>
<dbReference type="GO" id="GO:0034704">
    <property type="term" value="C:calcium channel complex"/>
    <property type="evidence" value="ECO:0007669"/>
    <property type="project" value="TreeGrafter"/>
</dbReference>
<feature type="domain" description="RIH" evidence="1">
    <location>
        <begin position="10"/>
        <end position="56"/>
    </location>
</feature>
<dbReference type="GO" id="GO:0042383">
    <property type="term" value="C:sarcolemma"/>
    <property type="evidence" value="ECO:0007669"/>
    <property type="project" value="TreeGrafter"/>
</dbReference>
<keyword evidence="2" id="KW-0675">Receptor</keyword>
<organism evidence="2 3">
    <name type="scientific">Camelus dromedarius</name>
    <name type="common">Dromedary</name>
    <name type="synonym">Arabian camel</name>
    <dbReference type="NCBI Taxonomy" id="9838"/>
    <lineage>
        <taxon>Eukaryota</taxon>
        <taxon>Metazoa</taxon>
        <taxon>Chordata</taxon>
        <taxon>Craniata</taxon>
        <taxon>Vertebrata</taxon>
        <taxon>Euteleostomi</taxon>
        <taxon>Mammalia</taxon>
        <taxon>Eutheria</taxon>
        <taxon>Laurasiatheria</taxon>
        <taxon>Artiodactyla</taxon>
        <taxon>Tylopoda</taxon>
        <taxon>Camelidae</taxon>
        <taxon>Camelus</taxon>
    </lineage>
</organism>
<accession>A0A5N4CT85</accession>
<dbReference type="PANTHER" id="PTHR46399">
    <property type="entry name" value="B30.2/SPRY DOMAIN-CONTAINING PROTEIN"/>
    <property type="match status" value="1"/>
</dbReference>
<dbReference type="GO" id="GO:0030018">
    <property type="term" value="C:Z disc"/>
    <property type="evidence" value="ECO:0007669"/>
    <property type="project" value="TreeGrafter"/>
</dbReference>
<reference evidence="2 3" key="1">
    <citation type="journal article" date="2019" name="Mol. Ecol. Resour.">
        <title>Improving Illumina assemblies with Hi-C and long reads: an example with the North African dromedary.</title>
        <authorList>
            <person name="Elbers J.P."/>
            <person name="Rogers M.F."/>
            <person name="Perelman P.L."/>
            <person name="Proskuryakova A.A."/>
            <person name="Serdyukova N.A."/>
            <person name="Johnson W.E."/>
            <person name="Horin P."/>
            <person name="Corander J."/>
            <person name="Murphy D."/>
            <person name="Burger P.A."/>
        </authorList>
    </citation>
    <scope>NUCLEOTIDE SEQUENCE [LARGE SCALE GENOMIC DNA]</scope>
    <source>
        <strain evidence="2">Drom800</strain>
        <tissue evidence="2">Blood</tissue>
    </source>
</reference>
<evidence type="ECO:0000313" key="2">
    <source>
        <dbReference type="EMBL" id="KAB1262045.1"/>
    </source>
</evidence>
<sequence length="86" mass="9723">MLGAGDDRKMKGMISLVLECIDRLHVYSSAAHFADIARREAKESWKSILNSLYELLGKQYDWIFKARDSCIFNMIAAITAVLSHTS</sequence>
<dbReference type="GO" id="GO:0014808">
    <property type="term" value="P:release of sequestered calcium ion into cytosol by sarcoplasmic reticulum"/>
    <property type="evidence" value="ECO:0007669"/>
    <property type="project" value="TreeGrafter"/>
</dbReference>
<dbReference type="AlphaFoldDB" id="A0A5N4CT85"/>
<dbReference type="Gene3D" id="1.25.10.30">
    <property type="entry name" value="IP3 receptor type 1 binding core, RIH domain"/>
    <property type="match status" value="1"/>
</dbReference>
<dbReference type="GO" id="GO:0005219">
    <property type="term" value="F:ryanodine-sensitive calcium-release channel activity"/>
    <property type="evidence" value="ECO:0007669"/>
    <property type="project" value="TreeGrafter"/>
</dbReference>
<dbReference type="InterPro" id="IPR000699">
    <property type="entry name" value="RIH_dom"/>
</dbReference>
<dbReference type="GO" id="GO:0033017">
    <property type="term" value="C:sarcoplasmic reticulum membrane"/>
    <property type="evidence" value="ECO:0007669"/>
    <property type="project" value="TreeGrafter"/>
</dbReference>
<evidence type="ECO:0000259" key="1">
    <source>
        <dbReference type="Pfam" id="PF01365"/>
    </source>
</evidence>
<keyword evidence="3" id="KW-1185">Reference proteome</keyword>